<dbReference type="InterPro" id="IPR018713">
    <property type="entry name" value="MPAB/Lcp_cat_dom"/>
</dbReference>
<name>A0ABV9PRB8_9ACTN</name>
<gene>
    <name evidence="3" type="ORF">ACFO7U_11920</name>
</gene>
<dbReference type="EC" id="1.-.-.-" evidence="3"/>
<evidence type="ECO:0000259" key="2">
    <source>
        <dbReference type="Pfam" id="PF09995"/>
    </source>
</evidence>
<reference evidence="4" key="1">
    <citation type="journal article" date="2019" name="Int. J. Syst. Evol. Microbiol.">
        <title>The Global Catalogue of Microorganisms (GCM) 10K type strain sequencing project: providing services to taxonomists for standard genome sequencing and annotation.</title>
        <authorList>
            <consortium name="The Broad Institute Genomics Platform"/>
            <consortium name="The Broad Institute Genome Sequencing Center for Infectious Disease"/>
            <person name="Wu L."/>
            <person name="Ma J."/>
        </authorList>
    </citation>
    <scope>NUCLEOTIDE SEQUENCE [LARGE SCALE GENOMIC DNA]</scope>
    <source>
        <strain evidence="4">JCM 11882</strain>
    </source>
</reference>
<sequence length="373" mass="41755">MTATTPGTTGDVSTTTKPSPSSADTRQQTVPGVFGPIPVDMVPDADRAHPLTATVPFKPGRWYWRDLIASLDPVTDAAEIHRITAAYEFPWDYQRALELALYRTYCVPSVSAVLAGAGNFREAPQQRYDDTALLMAELVEHGVDSTRGKESLRVINRQHAMYDITNDDMLYVLSTFIYEPLEWIDANGWRRLHPNERLAAFHFYRGVGQRMNIADIPEDMSEFRRWRDAYEARVFRYADTNNEIGNYTLDLMCAWYSQPVRPLVRKAVQSLIDDDMARAFGFPAPAPRVRGAAYSAIRMRSRIIRWFPVRRKAYGTEGTENRTYPGYPTGYRPADLGAHPITPRDRMTGGGCPVPHAMAADGSGGGAPEGEVA</sequence>
<dbReference type="EMBL" id="JBHSHP010000045">
    <property type="protein sequence ID" value="MFC4755480.1"/>
    <property type="molecule type" value="Genomic_DNA"/>
</dbReference>
<dbReference type="PANTHER" id="PTHR36124:SF1">
    <property type="entry name" value="ER-BOUND OXYGENASE MPAB_MPAB'_RUBBER OXYGENASE CATALYTIC DOMAIN-CONTAINING PROTEIN"/>
    <property type="match status" value="1"/>
</dbReference>
<accession>A0ABV9PRB8</accession>
<organism evidence="3 4">
    <name type="scientific">Dietzia aurantiaca</name>
    <dbReference type="NCBI Taxonomy" id="983873"/>
    <lineage>
        <taxon>Bacteria</taxon>
        <taxon>Bacillati</taxon>
        <taxon>Actinomycetota</taxon>
        <taxon>Actinomycetes</taxon>
        <taxon>Mycobacteriales</taxon>
        <taxon>Dietziaceae</taxon>
        <taxon>Dietzia</taxon>
    </lineage>
</organism>
<feature type="region of interest" description="Disordered" evidence="1">
    <location>
        <begin position="1"/>
        <end position="34"/>
    </location>
</feature>
<dbReference type="InterPro" id="IPR046366">
    <property type="entry name" value="MPAB"/>
</dbReference>
<evidence type="ECO:0000313" key="4">
    <source>
        <dbReference type="Proteomes" id="UP001595836"/>
    </source>
</evidence>
<protein>
    <submittedName>
        <fullName evidence="3">Oxygenase MpaB family protein</fullName>
        <ecNumber evidence="3">1.-.-.-</ecNumber>
    </submittedName>
</protein>
<dbReference type="Pfam" id="PF09995">
    <property type="entry name" value="MPAB_Lcp_cat"/>
    <property type="match status" value="1"/>
</dbReference>
<dbReference type="PANTHER" id="PTHR36124">
    <property type="match status" value="1"/>
</dbReference>
<dbReference type="RefSeq" id="WP_344994292.1">
    <property type="nucleotide sequence ID" value="NZ_BAABCD010000041.1"/>
</dbReference>
<feature type="compositionally biased region" description="Polar residues" evidence="1">
    <location>
        <begin position="17"/>
        <end position="30"/>
    </location>
</feature>
<evidence type="ECO:0000256" key="1">
    <source>
        <dbReference type="SAM" id="MobiDB-lite"/>
    </source>
</evidence>
<feature type="domain" description="ER-bound oxygenase mpaB/mpaB'/Rubber oxygenase catalytic" evidence="2">
    <location>
        <begin position="105"/>
        <end position="292"/>
    </location>
</feature>
<comment type="caution">
    <text evidence="3">The sequence shown here is derived from an EMBL/GenBank/DDBJ whole genome shotgun (WGS) entry which is preliminary data.</text>
</comment>
<feature type="compositionally biased region" description="Low complexity" evidence="1">
    <location>
        <begin position="1"/>
        <end position="16"/>
    </location>
</feature>
<dbReference type="GO" id="GO:0016491">
    <property type="term" value="F:oxidoreductase activity"/>
    <property type="evidence" value="ECO:0007669"/>
    <property type="project" value="UniProtKB-KW"/>
</dbReference>
<dbReference type="Proteomes" id="UP001595836">
    <property type="component" value="Unassembled WGS sequence"/>
</dbReference>
<keyword evidence="3" id="KW-0560">Oxidoreductase</keyword>
<keyword evidence="4" id="KW-1185">Reference proteome</keyword>
<proteinExistence type="predicted"/>
<evidence type="ECO:0000313" key="3">
    <source>
        <dbReference type="EMBL" id="MFC4755480.1"/>
    </source>
</evidence>